<evidence type="ECO:0000313" key="1">
    <source>
        <dbReference type="EMBL" id="CCC72063.1"/>
    </source>
</evidence>
<evidence type="ECO:0000313" key="2">
    <source>
        <dbReference type="Proteomes" id="UP000001640"/>
    </source>
</evidence>
<reference evidence="1 2" key="1">
    <citation type="journal article" date="2011" name="Proc. Natl. Acad. Sci. U.S.A.">
        <title>Evolutionary erosion of yeast sex chromosomes by mating-type switching accidents.</title>
        <authorList>
            <person name="Gordon J.L."/>
            <person name="Armisen D."/>
            <person name="Proux-Wera E."/>
            <person name="Oheigeartaigh S.S."/>
            <person name="Byrne K.P."/>
            <person name="Wolfe K.H."/>
        </authorList>
    </citation>
    <scope>NUCLEOTIDE SEQUENCE [LARGE SCALE GENOMIC DNA]</scope>
    <source>
        <strain evidence="2">ATCC 76901 / BCRC 22586 / CBS 4309 / NBRC 1992 / NRRL Y-12630</strain>
    </source>
</reference>
<dbReference type="Proteomes" id="UP000001640">
    <property type="component" value="Chromosome 10"/>
</dbReference>
<dbReference type="InterPro" id="IPR048920">
    <property type="entry name" value="REC102"/>
</dbReference>
<reference key="2">
    <citation type="submission" date="2011-08" db="EMBL/GenBank/DDBJ databases">
        <title>Genome sequence of Naumovozyma castellii.</title>
        <authorList>
            <person name="Gordon J.L."/>
            <person name="Armisen D."/>
            <person name="Proux-Wera E."/>
            <person name="OhEigeartaigh S.S."/>
            <person name="Byrne K.P."/>
            <person name="Wolfe K.H."/>
        </authorList>
    </citation>
    <scope>NUCLEOTIDE SEQUENCE</scope>
    <source>
        <strain>Type strain:CBS 4309</strain>
    </source>
</reference>
<dbReference type="Pfam" id="PF21736">
    <property type="entry name" value="REC102"/>
    <property type="match status" value="1"/>
</dbReference>
<organism evidence="1 2">
    <name type="scientific">Naumovozyma castellii</name>
    <name type="common">Yeast</name>
    <name type="synonym">Saccharomyces castellii</name>
    <dbReference type="NCBI Taxonomy" id="27288"/>
    <lineage>
        <taxon>Eukaryota</taxon>
        <taxon>Fungi</taxon>
        <taxon>Dikarya</taxon>
        <taxon>Ascomycota</taxon>
        <taxon>Saccharomycotina</taxon>
        <taxon>Saccharomycetes</taxon>
        <taxon>Saccharomycetales</taxon>
        <taxon>Saccharomycetaceae</taxon>
        <taxon>Naumovozyma</taxon>
    </lineage>
</organism>
<sequence>MLDTKKLNNFFLRSSNSGKNSSLGLLSEWTSIVKVDRQTSKDKGNTLILPSISPGLIKGSDILESLLTSFKASAGFWEDLQYDINKKPPFINDSNEIELSLHCNLWNRSKVSVLLEAPLALRSYNDNLPSLGYFQKLEINAHFTHLIEEPLEISFIKTHFNEFLSSLIISQLEFQYPLVFSNLTRKRFFWQEKDIGPVSYALTDSSSLLPTLVTLMNNDTTATTAYQLLECRSNRFDPICFKILQ</sequence>
<gene>
    <name evidence="1" type="primary">NCAS0J00840</name>
    <name evidence="1" type="ordered locus">NCAS_0J00840</name>
</gene>
<dbReference type="OrthoDB" id="4060534at2759"/>
<keyword evidence="2" id="KW-1185">Reference proteome</keyword>
<dbReference type="STRING" id="1064592.G0VKM6"/>
<dbReference type="eggNOG" id="ENOG502S4ZG">
    <property type="taxonomic scope" value="Eukaryota"/>
</dbReference>
<dbReference type="EMBL" id="HE576761">
    <property type="protein sequence ID" value="CCC72063.1"/>
    <property type="molecule type" value="Genomic_DNA"/>
</dbReference>
<dbReference type="GeneID" id="96905761"/>
<dbReference type="InParanoid" id="G0VKM6"/>
<accession>G0VKM6</accession>
<dbReference type="HOGENOM" id="CLU_094693_0_0_1"/>
<dbReference type="OMA" id="HTHAKGY"/>
<dbReference type="GO" id="GO:0007131">
    <property type="term" value="P:reciprocal meiotic recombination"/>
    <property type="evidence" value="ECO:0007669"/>
    <property type="project" value="EnsemblFungi"/>
</dbReference>
<proteinExistence type="predicted"/>
<dbReference type="RefSeq" id="XP_003678402.1">
    <property type="nucleotide sequence ID" value="XM_003678354.1"/>
</dbReference>
<dbReference type="KEGG" id="ncs:NCAS_0J00840"/>
<dbReference type="GO" id="GO:0042138">
    <property type="term" value="P:meiotic DNA double-strand break formation"/>
    <property type="evidence" value="ECO:0007669"/>
    <property type="project" value="EnsemblFungi"/>
</dbReference>
<dbReference type="GO" id="GO:0000794">
    <property type="term" value="C:condensed nuclear chromosome"/>
    <property type="evidence" value="ECO:0007669"/>
    <property type="project" value="EnsemblFungi"/>
</dbReference>
<dbReference type="FunCoup" id="G0VKM6">
    <property type="interactions" value="27"/>
</dbReference>
<dbReference type="AlphaFoldDB" id="G0VKM6"/>
<protein>
    <submittedName>
        <fullName evidence="1">Uncharacterized protein</fullName>
    </submittedName>
</protein>
<name>G0VKM6_NAUCA</name>